<comment type="function">
    <text evidence="1">Probable oxidoreductase that may play a role as regulator of mitochondrial function.</text>
</comment>
<evidence type="ECO:0000313" key="5">
    <source>
        <dbReference type="EMBL" id="SDK54862.1"/>
    </source>
</evidence>
<evidence type="ECO:0000256" key="2">
    <source>
        <dbReference type="ARBA" id="ARBA00038825"/>
    </source>
</evidence>
<evidence type="ECO:0000313" key="6">
    <source>
        <dbReference type="Proteomes" id="UP000198662"/>
    </source>
</evidence>
<dbReference type="SUPFAM" id="SSF51905">
    <property type="entry name" value="FAD/NAD(P)-binding domain"/>
    <property type="match status" value="1"/>
</dbReference>
<dbReference type="OrthoDB" id="833207at2"/>
<dbReference type="AlphaFoldDB" id="A0A1G9CT75"/>
<gene>
    <name evidence="5" type="ORF">SAMN05216298_0501</name>
</gene>
<dbReference type="STRING" id="380244.SAMN05216298_0501"/>
<dbReference type="PANTHER" id="PTHR10668">
    <property type="entry name" value="PHYTOENE DEHYDROGENASE"/>
    <property type="match status" value="1"/>
</dbReference>
<dbReference type="PANTHER" id="PTHR10668:SF105">
    <property type="entry name" value="DEHYDROGENASE-RELATED"/>
    <property type="match status" value="1"/>
</dbReference>
<feature type="domain" description="Amine oxidase" evidence="4">
    <location>
        <begin position="17"/>
        <end position="497"/>
    </location>
</feature>
<evidence type="ECO:0000259" key="4">
    <source>
        <dbReference type="Pfam" id="PF01593"/>
    </source>
</evidence>
<dbReference type="Proteomes" id="UP000198662">
    <property type="component" value="Unassembled WGS sequence"/>
</dbReference>
<dbReference type="Gene3D" id="3.50.50.60">
    <property type="entry name" value="FAD/NAD(P)-binding domain"/>
    <property type="match status" value="2"/>
</dbReference>
<evidence type="ECO:0000256" key="3">
    <source>
        <dbReference type="ARBA" id="ARBA00040298"/>
    </source>
</evidence>
<dbReference type="EMBL" id="FNGF01000001">
    <property type="protein sequence ID" value="SDK54862.1"/>
    <property type="molecule type" value="Genomic_DNA"/>
</dbReference>
<accession>A0A1G9CT75</accession>
<proteinExistence type="predicted"/>
<keyword evidence="6" id="KW-1185">Reference proteome</keyword>
<comment type="subunit">
    <text evidence="2">Interacts with COX5B; this interaction may contribute to localize PYROXD2 to the inner face of the inner mitochondrial membrane.</text>
</comment>
<dbReference type="Pfam" id="PF01593">
    <property type="entry name" value="Amino_oxidase"/>
    <property type="match status" value="1"/>
</dbReference>
<protein>
    <recommendedName>
        <fullName evidence="3">Pyridine nucleotide-disulfide oxidoreductase domain-containing protein 2</fullName>
    </recommendedName>
</protein>
<organism evidence="5 6">
    <name type="scientific">Glycomyces sambucus</name>
    <dbReference type="NCBI Taxonomy" id="380244"/>
    <lineage>
        <taxon>Bacteria</taxon>
        <taxon>Bacillati</taxon>
        <taxon>Actinomycetota</taxon>
        <taxon>Actinomycetes</taxon>
        <taxon>Glycomycetales</taxon>
        <taxon>Glycomycetaceae</taxon>
        <taxon>Glycomyces</taxon>
    </lineage>
</organism>
<reference evidence="6" key="1">
    <citation type="submission" date="2016-10" db="EMBL/GenBank/DDBJ databases">
        <authorList>
            <person name="Varghese N."/>
            <person name="Submissions S."/>
        </authorList>
    </citation>
    <scope>NUCLEOTIDE SEQUENCE [LARGE SCALE GENOMIC DNA]</scope>
    <source>
        <strain evidence="6">CGMCC 4.3147</strain>
    </source>
</reference>
<dbReference type="RefSeq" id="WP_091042174.1">
    <property type="nucleotide sequence ID" value="NZ_FNGF01000001.1"/>
</dbReference>
<dbReference type="InterPro" id="IPR002937">
    <property type="entry name" value="Amino_oxidase"/>
</dbReference>
<dbReference type="InterPro" id="IPR036188">
    <property type="entry name" value="FAD/NAD-bd_sf"/>
</dbReference>
<name>A0A1G9CT75_9ACTN</name>
<dbReference type="GO" id="GO:0016491">
    <property type="term" value="F:oxidoreductase activity"/>
    <property type="evidence" value="ECO:0007669"/>
    <property type="project" value="InterPro"/>
</dbReference>
<evidence type="ECO:0000256" key="1">
    <source>
        <dbReference type="ARBA" id="ARBA00037217"/>
    </source>
</evidence>
<dbReference type="PRINTS" id="PR00411">
    <property type="entry name" value="PNDRDTASEI"/>
</dbReference>
<sequence length="537" mass="55815">MAVESVDAVVIGAGPNGLVAANLLAQEGWDVLVLEAASEPGGAVRTAEIAAPGFRSDRCSAFYPLGAASPVIRGLGLEAHGLRWRRAPDVLAHLLPGGRAAVLSQDLDRTAASLDAFAAGDGDAWRAEFATWRRLREPLLEALLRPFPPVRAGARLVGALGPGDALRFVRTAAMSARRLTDERFTGEGARVLLSGNAAHSGLGPDESASALFGWLLSMIGQDTGFPVPEGGAASLTTALVARLASHGGRLHCDRPAAAVLHARGVAVGVRDGGGGLIRARRAVLADVSAPHLYRDLVGTEHLPARFAADLDAFEWDPATLKVDWALSGPVPWRAEGAAGAGTVHLGADLAGLSAHGADLAAGRDPEKYFLLAGQMTTTDPTRSPAGTETLWAYTRLPRGLDWSRDALMRRVDVVERTIEEHAPGFGDLVVGRAVSGPPELEALDRNLAEGAINGGTAAIHQQLVFRPAVGLGRADTVLDRLYLAGASAHPGGAVHGAPGANAARAALARNGMAGAWYRAAVDRLHHWLYDETGSGAT</sequence>